<dbReference type="PANTHER" id="PTHR45710:SF8">
    <property type="entry name" value="RERATING FAMILY MEMBER 4"/>
    <property type="match status" value="1"/>
</dbReference>
<dbReference type="InterPro" id="IPR001304">
    <property type="entry name" value="C-type_lectin-like"/>
</dbReference>
<evidence type="ECO:0000313" key="6">
    <source>
        <dbReference type="Ensembl" id="ENSMALP00000007532.1"/>
    </source>
</evidence>
<dbReference type="SMART" id="SM00034">
    <property type="entry name" value="CLECT"/>
    <property type="match status" value="1"/>
</dbReference>
<dbReference type="SUPFAM" id="SSF56436">
    <property type="entry name" value="C-type lectin-like"/>
    <property type="match status" value="1"/>
</dbReference>
<protein>
    <recommendedName>
        <fullName evidence="5">C-type lectin domain-containing protein</fullName>
    </recommendedName>
</protein>
<feature type="domain" description="C-type lectin" evidence="5">
    <location>
        <begin position="176"/>
        <end position="303"/>
    </location>
</feature>
<dbReference type="RefSeq" id="XP_020446661.1">
    <property type="nucleotide sequence ID" value="XM_020591005.1"/>
</dbReference>
<evidence type="ECO:0000256" key="3">
    <source>
        <dbReference type="ARBA" id="ARBA00023157"/>
    </source>
</evidence>
<sequence length="310" mass="35273">MEREQVSSCSSDGGFNKLICEEDLHDSDSYPHPKQGSQQAFKRNMIPGRLCKAAAVSLAVLAAVLLIVDIGLGVHYKKLIDTHLTFDDVNRMISEVYQLQDTYKTAVETLNSAKKQLDSELSRQTPTKWELDHQTKRTTEYAARIDQITKQIAEMKTHLPVITDNCRHCPPGWIFMQSVCYYFPDSENTIVKNWKQSREFCQTHGGDLAVIDSKDKEKSIVNFLRNNSNPHSIHTHWIGLSDKEEEGTWKWVDGTHLVEAYWTEGEPSTVSSNEDCVAVYPSNNFFEAWMDNTCGTTKKWICERAATSLS</sequence>
<dbReference type="GO" id="GO:0005886">
    <property type="term" value="C:plasma membrane"/>
    <property type="evidence" value="ECO:0007669"/>
    <property type="project" value="UniProtKB-SubCell"/>
</dbReference>
<dbReference type="OrthoDB" id="2142683at2759"/>
<evidence type="ECO:0000313" key="7">
    <source>
        <dbReference type="Proteomes" id="UP000261600"/>
    </source>
</evidence>
<dbReference type="AlphaFoldDB" id="A0A3Q3J2Y8"/>
<dbReference type="KEGG" id="malb:109955140"/>
<organism evidence="6 7">
    <name type="scientific">Monopterus albus</name>
    <name type="common">Swamp eel</name>
    <dbReference type="NCBI Taxonomy" id="43700"/>
    <lineage>
        <taxon>Eukaryota</taxon>
        <taxon>Metazoa</taxon>
        <taxon>Chordata</taxon>
        <taxon>Craniata</taxon>
        <taxon>Vertebrata</taxon>
        <taxon>Euteleostomi</taxon>
        <taxon>Actinopterygii</taxon>
        <taxon>Neopterygii</taxon>
        <taxon>Teleostei</taxon>
        <taxon>Neoteleostei</taxon>
        <taxon>Acanthomorphata</taxon>
        <taxon>Anabantaria</taxon>
        <taxon>Synbranchiformes</taxon>
        <taxon>Synbranchidae</taxon>
        <taxon>Monopterus</taxon>
    </lineage>
</organism>
<dbReference type="GO" id="GO:0030246">
    <property type="term" value="F:carbohydrate binding"/>
    <property type="evidence" value="ECO:0007669"/>
    <property type="project" value="UniProtKB-KW"/>
</dbReference>
<keyword evidence="4" id="KW-0472">Membrane</keyword>
<dbReference type="PROSITE" id="PS50041">
    <property type="entry name" value="C_TYPE_LECTIN_2"/>
    <property type="match status" value="1"/>
</dbReference>
<dbReference type="GeneID" id="109955140"/>
<reference evidence="6" key="2">
    <citation type="submission" date="2025-09" db="UniProtKB">
        <authorList>
            <consortium name="Ensembl"/>
        </authorList>
    </citation>
    <scope>IDENTIFICATION</scope>
</reference>
<dbReference type="Gene3D" id="3.10.100.10">
    <property type="entry name" value="Mannose-Binding Protein A, subunit A"/>
    <property type="match status" value="1"/>
</dbReference>
<dbReference type="InterPro" id="IPR016187">
    <property type="entry name" value="CTDL_fold"/>
</dbReference>
<keyword evidence="2" id="KW-0430">Lectin</keyword>
<accession>A0A3Q3J2Y8</accession>
<dbReference type="InterPro" id="IPR018378">
    <property type="entry name" value="C-type_lectin_CS"/>
</dbReference>
<dbReference type="Proteomes" id="UP000261600">
    <property type="component" value="Unplaced"/>
</dbReference>
<evidence type="ECO:0000256" key="2">
    <source>
        <dbReference type="ARBA" id="ARBA00022734"/>
    </source>
</evidence>
<dbReference type="CDD" id="cd03590">
    <property type="entry name" value="CLECT_DC-SIGN_like"/>
    <property type="match status" value="1"/>
</dbReference>
<keyword evidence="4" id="KW-1133">Transmembrane helix</keyword>
<keyword evidence="7" id="KW-1185">Reference proteome</keyword>
<feature type="transmembrane region" description="Helical" evidence="4">
    <location>
        <begin position="53"/>
        <end position="76"/>
    </location>
</feature>
<reference evidence="6" key="1">
    <citation type="submission" date="2025-08" db="UniProtKB">
        <authorList>
            <consortium name="Ensembl"/>
        </authorList>
    </citation>
    <scope>IDENTIFICATION</scope>
</reference>
<evidence type="ECO:0000256" key="4">
    <source>
        <dbReference type="SAM" id="Phobius"/>
    </source>
</evidence>
<comment type="subcellular location">
    <subcellularLocation>
        <location evidence="1">Cell membrane</location>
        <topology evidence="1">Single-pass type II membrane protein</topology>
    </subcellularLocation>
</comment>
<dbReference type="Pfam" id="PF00059">
    <property type="entry name" value="Lectin_C"/>
    <property type="match status" value="1"/>
</dbReference>
<dbReference type="Ensembl" id="ENSMALT00000007695.1">
    <property type="protein sequence ID" value="ENSMALP00000007532.1"/>
    <property type="gene ID" value="ENSMALG00000005354.1"/>
</dbReference>
<evidence type="ECO:0000256" key="1">
    <source>
        <dbReference type="ARBA" id="ARBA00004401"/>
    </source>
</evidence>
<dbReference type="InterPro" id="IPR050828">
    <property type="entry name" value="C-type_lectin/matrix_domain"/>
</dbReference>
<keyword evidence="4" id="KW-0812">Transmembrane</keyword>
<keyword evidence="3" id="KW-1015">Disulfide bond</keyword>
<dbReference type="InterPro" id="IPR016186">
    <property type="entry name" value="C-type_lectin-like/link_sf"/>
</dbReference>
<dbReference type="PANTHER" id="PTHR45710">
    <property type="entry name" value="C-TYPE LECTIN DOMAIN-CONTAINING PROTEIN 180"/>
    <property type="match status" value="1"/>
</dbReference>
<evidence type="ECO:0000259" key="5">
    <source>
        <dbReference type="PROSITE" id="PS50041"/>
    </source>
</evidence>
<dbReference type="PROSITE" id="PS00615">
    <property type="entry name" value="C_TYPE_LECTIN_1"/>
    <property type="match status" value="1"/>
</dbReference>
<dbReference type="InterPro" id="IPR033989">
    <property type="entry name" value="CD209-like_CTLD"/>
</dbReference>
<name>A0A3Q3J2Y8_MONAL</name>
<proteinExistence type="predicted"/>